<dbReference type="GO" id="GO:0008483">
    <property type="term" value="F:transaminase activity"/>
    <property type="evidence" value="ECO:0007669"/>
    <property type="project" value="UniProtKB-KW"/>
</dbReference>
<evidence type="ECO:0000313" key="6">
    <source>
        <dbReference type="EMBL" id="ADQ06286.1"/>
    </source>
</evidence>
<dbReference type="InterPro" id="IPR043131">
    <property type="entry name" value="BCAT-like_N"/>
</dbReference>
<name>E4QCR7_CALH1</name>
<dbReference type="PANTHER" id="PTHR42743">
    <property type="entry name" value="AMINO-ACID AMINOTRANSFERASE"/>
    <property type="match status" value="1"/>
</dbReference>
<dbReference type="OrthoDB" id="9805628at2"/>
<keyword evidence="3 5" id="KW-0663">Pyridoxal phosphate</keyword>
<reference key="1">
    <citation type="submission" date="2010-09" db="EMBL/GenBank/DDBJ databases">
        <title>Complete sequence of Caldicellulosiruptor hydrothermalis 108.</title>
        <authorList>
            <consortium name="US DOE Joint Genome Institute"/>
            <person name="Lucas S."/>
            <person name="Copeland A."/>
            <person name="Lapidus A."/>
            <person name="Cheng J.-F."/>
            <person name="Bruce D."/>
            <person name="Goodwin L."/>
            <person name="Pitluck S."/>
            <person name="Davenport K."/>
            <person name="Detter J.C."/>
            <person name="Han C."/>
            <person name="Tapia R."/>
            <person name="Land M."/>
            <person name="Hauser L."/>
            <person name="Chang Y.-J."/>
            <person name="Jeffries C."/>
            <person name="Kyrpides N."/>
            <person name="Ivanova N."/>
            <person name="Mikhailova N."/>
            <person name="Blumer-Schuette S.E."/>
            <person name="Kelly R.M."/>
            <person name="Woyke T."/>
        </authorList>
    </citation>
    <scope>NUCLEOTIDE SEQUENCE</scope>
    <source>
        <strain>108</strain>
    </source>
</reference>
<reference evidence="6 7" key="2">
    <citation type="journal article" date="2011" name="J. Bacteriol.">
        <title>Complete genome sequences for the anaerobic, extremely thermophilic plant biomass-degrading bacteria Caldicellulosiruptor hydrothermalis, Caldicellulosiruptor kristjanssonii, Caldicellulosiruptor kronotskyensis, Caldicellulosiruptor owensenis, and Caldicellulosiruptor lactoaceticus.</title>
        <authorList>
            <person name="Blumer-Schuette S.E."/>
            <person name="Ozdemir I."/>
            <person name="Mistry D."/>
            <person name="Lucas S."/>
            <person name="Lapidus A."/>
            <person name="Cheng J.F."/>
            <person name="Goodwin L.A."/>
            <person name="Pitluck S."/>
            <person name="Land M.L."/>
            <person name="Hauser L.J."/>
            <person name="Woyke T."/>
            <person name="Mikhailova N."/>
            <person name="Pati A."/>
            <person name="Kyrpides N.C."/>
            <person name="Ivanova N."/>
            <person name="Detter J.C."/>
            <person name="Walston-Davenport K."/>
            <person name="Han S."/>
            <person name="Adams M.W."/>
            <person name="Kelly R.M."/>
        </authorList>
    </citation>
    <scope>NUCLEOTIDE SEQUENCE [LARGE SCALE GENOMIC DNA]</scope>
    <source>
        <strain evidence="7">DSM 18901 / VKM B-2411 / 108</strain>
    </source>
</reference>
<dbReference type="PROSITE" id="PS00770">
    <property type="entry name" value="AA_TRANSFER_CLASS_4"/>
    <property type="match status" value="1"/>
</dbReference>
<keyword evidence="6" id="KW-0032">Aminotransferase</keyword>
<comment type="cofactor">
    <cofactor evidence="1 5">
        <name>pyridoxal 5'-phosphate</name>
        <dbReference type="ChEBI" id="CHEBI:597326"/>
    </cofactor>
</comment>
<accession>E4QCR7</accession>
<dbReference type="PANTHER" id="PTHR42743:SF11">
    <property type="entry name" value="AMINODEOXYCHORISMATE LYASE"/>
    <property type="match status" value="1"/>
</dbReference>
<comment type="similarity">
    <text evidence="2 4">Belongs to the class-IV pyridoxal-phosphate-dependent aminotransferase family.</text>
</comment>
<dbReference type="AlphaFoldDB" id="E4QCR7"/>
<dbReference type="Gene3D" id="3.20.10.10">
    <property type="entry name" value="D-amino Acid Aminotransferase, subunit A, domain 2"/>
    <property type="match status" value="1"/>
</dbReference>
<dbReference type="Pfam" id="PF01063">
    <property type="entry name" value="Aminotran_4"/>
    <property type="match status" value="1"/>
</dbReference>
<dbReference type="EMBL" id="CP002219">
    <property type="protein sequence ID" value="ADQ06286.1"/>
    <property type="molecule type" value="Genomic_DNA"/>
</dbReference>
<dbReference type="InterPro" id="IPR036038">
    <property type="entry name" value="Aminotransferase-like"/>
</dbReference>
<dbReference type="InterPro" id="IPR018300">
    <property type="entry name" value="Aminotrans_IV_CS"/>
</dbReference>
<dbReference type="FunFam" id="3.20.10.10:FF:000002">
    <property type="entry name" value="D-alanine aminotransferase"/>
    <property type="match status" value="1"/>
</dbReference>
<dbReference type="HOGENOM" id="CLU_020844_2_0_9"/>
<dbReference type="InterPro" id="IPR050571">
    <property type="entry name" value="Class-IV_PLP-Dep_Aminotrnsfr"/>
</dbReference>
<dbReference type="STRING" id="632292.Calhy_0545"/>
<dbReference type="eggNOG" id="COG0115">
    <property type="taxonomic scope" value="Bacteria"/>
</dbReference>
<evidence type="ECO:0000256" key="5">
    <source>
        <dbReference type="RuleBase" id="RU004516"/>
    </source>
</evidence>
<proteinExistence type="inferred from homology"/>
<keyword evidence="7" id="KW-1185">Reference proteome</keyword>
<evidence type="ECO:0000256" key="2">
    <source>
        <dbReference type="ARBA" id="ARBA00009320"/>
    </source>
</evidence>
<sequence length="250" mass="29492">MEESFQSYGFGLFPFETIYFDREGAHFLEDHYLRFKRTFWILGVKFHLDFEKFKESIEKYILSTERDYGGVRVAYVHDRLVIELKEIRYNKVLFQKGFELAIARTKKDSKNILNYIKTSNIGINLIEEKRANKKGFDSCLFLNQDGFICEAAFANIFFRKDKVIYTPHILCGLLPGIVRKHVIRVSEKLGYMVKKAYLEIGDIKDMDECFITSSIAGIFPVLRIENIEFKQRGFAEYLLSMEKFDRPWVC</sequence>
<dbReference type="Gene3D" id="3.30.470.10">
    <property type="match status" value="1"/>
</dbReference>
<dbReference type="InterPro" id="IPR043132">
    <property type="entry name" value="BCAT-like_C"/>
</dbReference>
<dbReference type="KEGG" id="chd:Calhy_0545"/>
<evidence type="ECO:0000313" key="7">
    <source>
        <dbReference type="Proteomes" id="UP000006890"/>
    </source>
</evidence>
<dbReference type="CDD" id="cd00449">
    <property type="entry name" value="PLPDE_IV"/>
    <property type="match status" value="1"/>
</dbReference>
<evidence type="ECO:0000256" key="1">
    <source>
        <dbReference type="ARBA" id="ARBA00001933"/>
    </source>
</evidence>
<dbReference type="InterPro" id="IPR001544">
    <property type="entry name" value="Aminotrans_IV"/>
</dbReference>
<dbReference type="RefSeq" id="WP_013402494.1">
    <property type="nucleotide sequence ID" value="NC_014652.1"/>
</dbReference>
<dbReference type="GO" id="GO:0008652">
    <property type="term" value="P:amino acid biosynthetic process"/>
    <property type="evidence" value="ECO:0007669"/>
    <property type="project" value="UniProtKB-ARBA"/>
</dbReference>
<gene>
    <name evidence="6" type="ordered locus">Calhy_0545</name>
</gene>
<protein>
    <submittedName>
        <fullName evidence="6">Aminotransferase class IV</fullName>
    </submittedName>
</protein>
<organism evidence="6 7">
    <name type="scientific">Caldicellulosiruptor hydrothermalis (strain DSM 18901 / VKM B-2411 / 108)</name>
    <dbReference type="NCBI Taxonomy" id="632292"/>
    <lineage>
        <taxon>Bacteria</taxon>
        <taxon>Bacillati</taxon>
        <taxon>Bacillota</taxon>
        <taxon>Bacillota incertae sedis</taxon>
        <taxon>Caldicellulosiruptorales</taxon>
        <taxon>Caldicellulosiruptoraceae</taxon>
        <taxon>Caldicellulosiruptor</taxon>
    </lineage>
</organism>
<dbReference type="SUPFAM" id="SSF56752">
    <property type="entry name" value="D-aminoacid aminotransferase-like PLP-dependent enzymes"/>
    <property type="match status" value="1"/>
</dbReference>
<evidence type="ECO:0000256" key="4">
    <source>
        <dbReference type="RuleBase" id="RU004106"/>
    </source>
</evidence>
<evidence type="ECO:0000256" key="3">
    <source>
        <dbReference type="ARBA" id="ARBA00022898"/>
    </source>
</evidence>
<dbReference type="GO" id="GO:0046394">
    <property type="term" value="P:carboxylic acid biosynthetic process"/>
    <property type="evidence" value="ECO:0007669"/>
    <property type="project" value="UniProtKB-ARBA"/>
</dbReference>
<keyword evidence="6" id="KW-0808">Transferase</keyword>
<dbReference type="Proteomes" id="UP000006890">
    <property type="component" value="Chromosome"/>
</dbReference>